<evidence type="ECO:0000313" key="3">
    <source>
        <dbReference type="Proteomes" id="UP001498476"/>
    </source>
</evidence>
<evidence type="ECO:0000256" key="1">
    <source>
        <dbReference type="SAM" id="SignalP"/>
    </source>
</evidence>
<keyword evidence="3" id="KW-1185">Reference proteome</keyword>
<organism evidence="2 3">
    <name type="scientific">Neonectria punicea</name>
    <dbReference type="NCBI Taxonomy" id="979145"/>
    <lineage>
        <taxon>Eukaryota</taxon>
        <taxon>Fungi</taxon>
        <taxon>Dikarya</taxon>
        <taxon>Ascomycota</taxon>
        <taxon>Pezizomycotina</taxon>
        <taxon>Sordariomycetes</taxon>
        <taxon>Hypocreomycetidae</taxon>
        <taxon>Hypocreales</taxon>
        <taxon>Nectriaceae</taxon>
        <taxon>Neonectria</taxon>
    </lineage>
</organism>
<gene>
    <name evidence="2" type="ORF">QQX98_008412</name>
</gene>
<proteinExistence type="predicted"/>
<accession>A0ABR1GWB6</accession>
<reference evidence="2 3" key="1">
    <citation type="journal article" date="2025" name="Microbiol. Resour. Announc.">
        <title>Draft genome sequences for Neonectria magnoliae and Neonectria punicea, canker pathogens of Liriodendron tulipifera and Acer saccharum in West Virginia.</title>
        <authorList>
            <person name="Petronek H.M."/>
            <person name="Kasson M.T."/>
            <person name="Metheny A.M."/>
            <person name="Stauder C.M."/>
            <person name="Lovett B."/>
            <person name="Lynch S.C."/>
            <person name="Garnas J.R."/>
            <person name="Kasson L.R."/>
            <person name="Stajich J.E."/>
        </authorList>
    </citation>
    <scope>NUCLEOTIDE SEQUENCE [LARGE SCALE GENOMIC DNA]</scope>
    <source>
        <strain evidence="2 3">NRRL 64653</strain>
    </source>
</reference>
<dbReference type="Proteomes" id="UP001498476">
    <property type="component" value="Unassembled WGS sequence"/>
</dbReference>
<protein>
    <recommendedName>
        <fullName evidence="4">Ubiquitin 3 binding protein But2 C-terminal domain-containing protein</fullName>
    </recommendedName>
</protein>
<sequence>MPSFASVLTSMACLLAVSNALPHATPRAASKCPAPGEQARHAPSNLYNIFPKAPDVAKDSLGFHLETYQNASRVEQVLVFTGIPANAKSCSVGWDQGDRTERVFIVKGGDALTGVKQLSGFPDNNKVTYNTIKPFDTAENDLGGADFTNWDDLEPQGHTVGAIDCTDSIYLKAALRNPNGNTKVFLNQDDDNGVYISYTC</sequence>
<keyword evidence="1" id="KW-0732">Signal</keyword>
<dbReference type="EMBL" id="JAZAVJ010000152">
    <property type="protein sequence ID" value="KAK7409403.1"/>
    <property type="molecule type" value="Genomic_DNA"/>
</dbReference>
<feature type="signal peptide" evidence="1">
    <location>
        <begin position="1"/>
        <end position="20"/>
    </location>
</feature>
<feature type="chain" id="PRO_5045043715" description="Ubiquitin 3 binding protein But2 C-terminal domain-containing protein" evidence="1">
    <location>
        <begin position="21"/>
        <end position="200"/>
    </location>
</feature>
<comment type="caution">
    <text evidence="2">The sequence shown here is derived from an EMBL/GenBank/DDBJ whole genome shotgun (WGS) entry which is preliminary data.</text>
</comment>
<name>A0ABR1GWB6_9HYPO</name>
<evidence type="ECO:0008006" key="4">
    <source>
        <dbReference type="Google" id="ProtNLM"/>
    </source>
</evidence>
<evidence type="ECO:0000313" key="2">
    <source>
        <dbReference type="EMBL" id="KAK7409403.1"/>
    </source>
</evidence>